<proteinExistence type="predicted"/>
<dbReference type="InterPro" id="IPR008920">
    <property type="entry name" value="TF_FadR/GntR_C"/>
</dbReference>
<dbReference type="Pfam" id="PF07729">
    <property type="entry name" value="FCD"/>
    <property type="match status" value="1"/>
</dbReference>
<organism evidence="5 6">
    <name type="scientific">Microbacterium invictum</name>
    <dbReference type="NCBI Taxonomy" id="515415"/>
    <lineage>
        <taxon>Bacteria</taxon>
        <taxon>Bacillati</taxon>
        <taxon>Actinomycetota</taxon>
        <taxon>Actinomycetes</taxon>
        <taxon>Micrococcales</taxon>
        <taxon>Microbacteriaceae</taxon>
        <taxon>Microbacterium</taxon>
    </lineage>
</organism>
<sequence>MPNFLVDVAAPLDRLPSIRAESHGDRVQAALQQAILDGRLPQGAPLVERELAEQLGVSKTPVREALKRLESSGLVESSYRSVTVRRLDANIVRSLHDARLVVEPEAVRLGVLKVGAGERASARRALDIAHAAIGSGDTAMLGIANRGFHQELYRLCANEWLVEFLDKLQALSTFVATAGWRLDPTFDAEAEEHREILHAVERGDAEAAASLTRDHIGAASRALLDSLKRQGEGGAE</sequence>
<dbReference type="SUPFAM" id="SSF46785">
    <property type="entry name" value="Winged helix' DNA-binding domain"/>
    <property type="match status" value="1"/>
</dbReference>
<feature type="domain" description="HTH gntR-type" evidence="4">
    <location>
        <begin position="21"/>
        <end position="87"/>
    </location>
</feature>
<accession>A0AA40VMU9</accession>
<keyword evidence="6" id="KW-1185">Reference proteome</keyword>
<dbReference type="Pfam" id="PF00392">
    <property type="entry name" value="GntR"/>
    <property type="match status" value="1"/>
</dbReference>
<dbReference type="EMBL" id="JACIFH010000001">
    <property type="protein sequence ID" value="MBB4140806.1"/>
    <property type="molecule type" value="Genomic_DNA"/>
</dbReference>
<dbReference type="RefSeq" id="WP_183500277.1">
    <property type="nucleotide sequence ID" value="NZ_BAABCO010000004.1"/>
</dbReference>
<dbReference type="InterPro" id="IPR000524">
    <property type="entry name" value="Tscrpt_reg_HTH_GntR"/>
</dbReference>
<dbReference type="SUPFAM" id="SSF48008">
    <property type="entry name" value="GntR ligand-binding domain-like"/>
    <property type="match status" value="1"/>
</dbReference>
<comment type="caution">
    <text evidence="5">The sequence shown here is derived from an EMBL/GenBank/DDBJ whole genome shotgun (WGS) entry which is preliminary data.</text>
</comment>
<dbReference type="InterPro" id="IPR000485">
    <property type="entry name" value="AsnC-type_HTH_dom"/>
</dbReference>
<dbReference type="InterPro" id="IPR011711">
    <property type="entry name" value="GntR_C"/>
</dbReference>
<keyword evidence="1" id="KW-0805">Transcription regulation</keyword>
<evidence type="ECO:0000256" key="1">
    <source>
        <dbReference type="ARBA" id="ARBA00023015"/>
    </source>
</evidence>
<dbReference type="Proteomes" id="UP000549113">
    <property type="component" value="Unassembled WGS sequence"/>
</dbReference>
<dbReference type="AlphaFoldDB" id="A0AA40VMU9"/>
<evidence type="ECO:0000256" key="2">
    <source>
        <dbReference type="ARBA" id="ARBA00023125"/>
    </source>
</evidence>
<dbReference type="GO" id="GO:0003700">
    <property type="term" value="F:DNA-binding transcription factor activity"/>
    <property type="evidence" value="ECO:0007669"/>
    <property type="project" value="InterPro"/>
</dbReference>
<dbReference type="InterPro" id="IPR036388">
    <property type="entry name" value="WH-like_DNA-bd_sf"/>
</dbReference>
<dbReference type="PANTHER" id="PTHR43537:SF24">
    <property type="entry name" value="GLUCONATE OPERON TRANSCRIPTIONAL REPRESSOR"/>
    <property type="match status" value="1"/>
</dbReference>
<dbReference type="Gene3D" id="1.10.10.10">
    <property type="entry name" value="Winged helix-like DNA-binding domain superfamily/Winged helix DNA-binding domain"/>
    <property type="match status" value="1"/>
</dbReference>
<evidence type="ECO:0000313" key="5">
    <source>
        <dbReference type="EMBL" id="MBB4140806.1"/>
    </source>
</evidence>
<dbReference type="CDD" id="cd07377">
    <property type="entry name" value="WHTH_GntR"/>
    <property type="match status" value="1"/>
</dbReference>
<dbReference type="InterPro" id="IPR036390">
    <property type="entry name" value="WH_DNA-bd_sf"/>
</dbReference>
<dbReference type="PRINTS" id="PR00033">
    <property type="entry name" value="HTHASNC"/>
</dbReference>
<name>A0AA40VMU9_9MICO</name>
<dbReference type="PROSITE" id="PS50949">
    <property type="entry name" value="HTH_GNTR"/>
    <property type="match status" value="1"/>
</dbReference>
<evidence type="ECO:0000313" key="6">
    <source>
        <dbReference type="Proteomes" id="UP000549113"/>
    </source>
</evidence>
<dbReference type="SMART" id="SM00895">
    <property type="entry name" value="FCD"/>
    <property type="match status" value="1"/>
</dbReference>
<keyword evidence="2 5" id="KW-0238">DNA-binding</keyword>
<dbReference type="PANTHER" id="PTHR43537">
    <property type="entry name" value="TRANSCRIPTIONAL REGULATOR, GNTR FAMILY"/>
    <property type="match status" value="1"/>
</dbReference>
<evidence type="ECO:0000259" key="4">
    <source>
        <dbReference type="PROSITE" id="PS50949"/>
    </source>
</evidence>
<gene>
    <name evidence="5" type="ORF">BKA10_002600</name>
</gene>
<dbReference type="PRINTS" id="PR00035">
    <property type="entry name" value="HTHGNTR"/>
</dbReference>
<dbReference type="SMART" id="SM00345">
    <property type="entry name" value="HTH_GNTR"/>
    <property type="match status" value="1"/>
</dbReference>
<dbReference type="Gene3D" id="1.20.120.530">
    <property type="entry name" value="GntR ligand-binding domain-like"/>
    <property type="match status" value="1"/>
</dbReference>
<dbReference type="GO" id="GO:0043565">
    <property type="term" value="F:sequence-specific DNA binding"/>
    <property type="evidence" value="ECO:0007669"/>
    <property type="project" value="InterPro"/>
</dbReference>
<protein>
    <submittedName>
        <fullName evidence="5">DNA-binding GntR family transcriptional regulator</fullName>
    </submittedName>
</protein>
<evidence type="ECO:0000256" key="3">
    <source>
        <dbReference type="ARBA" id="ARBA00023163"/>
    </source>
</evidence>
<keyword evidence="3" id="KW-0804">Transcription</keyword>
<reference evidence="5 6" key="1">
    <citation type="submission" date="2020-08" db="EMBL/GenBank/DDBJ databases">
        <title>Sequencing the genomes of 1000 actinobacteria strains.</title>
        <authorList>
            <person name="Klenk H.-P."/>
        </authorList>
    </citation>
    <scope>NUCLEOTIDE SEQUENCE [LARGE SCALE GENOMIC DNA]</scope>
    <source>
        <strain evidence="5 6">DSM 19600</strain>
    </source>
</reference>